<dbReference type="SUPFAM" id="SSF56059">
    <property type="entry name" value="Glutathione synthetase ATP-binding domain-like"/>
    <property type="match status" value="1"/>
</dbReference>
<dbReference type="GO" id="GO:0005524">
    <property type="term" value="F:ATP binding"/>
    <property type="evidence" value="ECO:0007669"/>
    <property type="project" value="UniProtKB-UniRule"/>
</dbReference>
<name>A0A9D1ZC39_9ACTN</name>
<dbReference type="Proteomes" id="UP000824133">
    <property type="component" value="Unassembled WGS sequence"/>
</dbReference>
<keyword evidence="1" id="KW-0547">Nucleotide-binding</keyword>
<evidence type="ECO:0000313" key="3">
    <source>
        <dbReference type="EMBL" id="HIY80404.1"/>
    </source>
</evidence>
<evidence type="ECO:0000259" key="2">
    <source>
        <dbReference type="PROSITE" id="PS50975"/>
    </source>
</evidence>
<evidence type="ECO:0000256" key="1">
    <source>
        <dbReference type="PROSITE-ProRule" id="PRU00409"/>
    </source>
</evidence>
<evidence type="ECO:0000313" key="4">
    <source>
        <dbReference type="Proteomes" id="UP000824133"/>
    </source>
</evidence>
<dbReference type="Gene3D" id="3.30.470.20">
    <property type="entry name" value="ATP-grasp fold, B domain"/>
    <property type="match status" value="1"/>
</dbReference>
<feature type="domain" description="ATP-grasp" evidence="2">
    <location>
        <begin position="126"/>
        <end position="326"/>
    </location>
</feature>
<sequence>MKPQASRADIMPVILGGDMSAYPMAREFHEAYGVRTTCVIPDPIRIIRTSSFIDTCAIAEQSDELIVDAVCRLARENPGKRLLVMANQDASVARLERIRDAFPANVISPLPPHDAMVRASNKIEFARMCASYGLDAPRSEVVHLAGADPIPPTSIDFPLIAKPAESSAEYVALYWKGFKKIYFIQSQIELDQLWRDLRAEGFSRDFLVQELIGGDDTYVDMLTAYVDQNGKPTMFASAQVLLEDHDPKLFGNPVAMITRPMPELWEKVGRMLVDLGWRGFANFDMKRDPKTGRVLFMDFNPRLGCNSYYACAGGINPMRALVNDHVDGIGEVQRLSRKALYSRAPASLVRRYIADDALLAEFDQIVRDGLVFDPMRYRADSLGSRLMGWAMEKNYIRKFARHYPERTDTAF</sequence>
<reference evidence="3" key="1">
    <citation type="journal article" date="2021" name="PeerJ">
        <title>Extensive microbial diversity within the chicken gut microbiome revealed by metagenomics and culture.</title>
        <authorList>
            <person name="Gilroy R."/>
            <person name="Ravi A."/>
            <person name="Getino M."/>
            <person name="Pursley I."/>
            <person name="Horton D.L."/>
            <person name="Alikhan N.F."/>
            <person name="Baker D."/>
            <person name="Gharbi K."/>
            <person name="Hall N."/>
            <person name="Watson M."/>
            <person name="Adriaenssens E.M."/>
            <person name="Foster-Nyarko E."/>
            <person name="Jarju S."/>
            <person name="Secka A."/>
            <person name="Antonio M."/>
            <person name="Oren A."/>
            <person name="Chaudhuri R.R."/>
            <person name="La Ragione R."/>
            <person name="Hildebrand F."/>
            <person name="Pallen M.J."/>
        </authorList>
    </citation>
    <scope>NUCLEOTIDE SEQUENCE</scope>
    <source>
        <strain evidence="3">ChiHjej10B9-743</strain>
    </source>
</reference>
<dbReference type="AlphaFoldDB" id="A0A9D1ZC39"/>
<reference evidence="3" key="2">
    <citation type="submission" date="2021-04" db="EMBL/GenBank/DDBJ databases">
        <authorList>
            <person name="Gilroy R."/>
        </authorList>
    </citation>
    <scope>NUCLEOTIDE SEQUENCE</scope>
    <source>
        <strain evidence="3">ChiHjej10B9-743</strain>
    </source>
</reference>
<proteinExistence type="predicted"/>
<dbReference type="InterPro" id="IPR011761">
    <property type="entry name" value="ATP-grasp"/>
</dbReference>
<accession>A0A9D1ZC39</accession>
<gene>
    <name evidence="3" type="ORF">IAA42_08245</name>
</gene>
<dbReference type="PROSITE" id="PS50975">
    <property type="entry name" value="ATP_GRASP"/>
    <property type="match status" value="1"/>
</dbReference>
<dbReference type="EMBL" id="DXCP01000060">
    <property type="protein sequence ID" value="HIY80404.1"/>
    <property type="molecule type" value="Genomic_DNA"/>
</dbReference>
<organism evidence="3 4">
    <name type="scientific">Candidatus Olsenella excrementavium</name>
    <dbReference type="NCBI Taxonomy" id="2838709"/>
    <lineage>
        <taxon>Bacteria</taxon>
        <taxon>Bacillati</taxon>
        <taxon>Actinomycetota</taxon>
        <taxon>Coriobacteriia</taxon>
        <taxon>Coriobacteriales</taxon>
        <taxon>Atopobiaceae</taxon>
        <taxon>Olsenella</taxon>
    </lineage>
</organism>
<protein>
    <submittedName>
        <fullName evidence="3">ATP-grasp domain-containing protein</fullName>
    </submittedName>
</protein>
<comment type="caution">
    <text evidence="3">The sequence shown here is derived from an EMBL/GenBank/DDBJ whole genome shotgun (WGS) entry which is preliminary data.</text>
</comment>
<keyword evidence="1" id="KW-0067">ATP-binding</keyword>
<dbReference type="GO" id="GO:0046872">
    <property type="term" value="F:metal ion binding"/>
    <property type="evidence" value="ECO:0007669"/>
    <property type="project" value="InterPro"/>
</dbReference>